<dbReference type="EMBL" id="CP018791">
    <property type="protein sequence ID" value="ARR01716.1"/>
    <property type="molecule type" value="Genomic_DNA"/>
</dbReference>
<dbReference type="CDD" id="cd05930">
    <property type="entry name" value="A_NRPS"/>
    <property type="match status" value="1"/>
</dbReference>
<feature type="domain" description="AMP-dependent synthetase/ligase" evidence="3">
    <location>
        <begin position="10"/>
        <end position="357"/>
    </location>
</feature>
<evidence type="ECO:0000256" key="2">
    <source>
        <dbReference type="ARBA" id="ARBA00022553"/>
    </source>
</evidence>
<reference evidence="5 6" key="1">
    <citation type="journal article" date="2017" name="Genome Biol. Evol.">
        <title>Comparative Genomic Analysis Identifies a Campylobacter Clade Deficient in Selenium Metabolism.</title>
        <authorList>
            <person name="Miller W.G."/>
            <person name="Yee E."/>
            <person name="Lopes B.S."/>
            <person name="Chapman M.H."/>
            <person name="Huynh S."/>
            <person name="Bono J.L."/>
            <person name="Parker C.T."/>
            <person name="Strachan N.J.C."/>
            <person name="Forbes K.J."/>
        </authorList>
    </citation>
    <scope>NUCLEOTIDE SEQUENCE [LARGE SCALE GENOMIC DNA]</scope>
    <source>
        <strain evidence="5 6">RM8964</strain>
    </source>
</reference>
<dbReference type="InterPro" id="IPR000873">
    <property type="entry name" value="AMP-dep_synth/lig_dom"/>
</dbReference>
<evidence type="ECO:0000313" key="5">
    <source>
        <dbReference type="EMBL" id="ARR01716.1"/>
    </source>
</evidence>
<evidence type="ECO:0000313" key="6">
    <source>
        <dbReference type="Proteomes" id="UP000194265"/>
    </source>
</evidence>
<dbReference type="Pfam" id="PF00551">
    <property type="entry name" value="Formyl_trans_N"/>
    <property type="match status" value="1"/>
</dbReference>
<dbReference type="Pfam" id="PF00501">
    <property type="entry name" value="AMP-binding"/>
    <property type="match status" value="1"/>
</dbReference>
<dbReference type="Gene3D" id="3.40.50.12780">
    <property type="entry name" value="N-terminal domain of ligase-like"/>
    <property type="match status" value="1"/>
</dbReference>
<dbReference type="PANTHER" id="PTHR44845">
    <property type="entry name" value="CARRIER DOMAIN-CONTAINING PROTEIN"/>
    <property type="match status" value="1"/>
</dbReference>
<dbReference type="InterPro" id="IPR045851">
    <property type="entry name" value="AMP-bd_C_sf"/>
</dbReference>
<dbReference type="SUPFAM" id="SSF56801">
    <property type="entry name" value="Acetyl-CoA synthetase-like"/>
    <property type="match status" value="1"/>
</dbReference>
<dbReference type="STRING" id="1660074.CVIC8964_0279"/>
<dbReference type="AlphaFoldDB" id="A0A1X9SZV9"/>
<sequence length="739" mass="84432">MISNIYEFLDKSVNLYPDKKLFVSNKKSISYLEFDQQAKSLASKILEFKLNKKPVLIILPKSIEALIAMFGVARSGNFYSIIDEKMPKAKVEKVVKILNPALIISSKSIECDYGIKTIYDDEFDSFKPNLALLNSVEIIDTDLLYVLFTSGSTGEPKGVSISHKSVIDYTFWVSKTFDVNSKDILANQAPFYFDNSILDIFTTIKCGATLHLLDTFEFAFPSRVLDYLEANGVTMIFWVPSVLIYFANTMALEGQELATLKKILFCGEIMPNRQLNIWRKALPDRVFANLYGPTEITDVCCYYICDREFGDDELLPIGKACKNTQILLFDENLNLITQPFIKGELCVRGSSLSLGYYADLSKTSNAFIQNPLHNNYYDPIYKTGDIAAYNEYGELICYGRLDSQIKLNGHRIELGEIEVALNSHPFIDRCACKFNGKEIVVFYESSDEIADIKEFLALKIQGYMIPKSFIRVDKFALNANGKIDRKALNCYYIKLEGTKIRYDSAVVIGKGKIANECIKMLKERNIPVELVNYNDINLDSYFNSLKNKFIISANNFYIFKSKCIENNIIINYHNALISKHRGVNAHIWAIWDDDEYSGIVWHRVDNGIDTGEILIQKYIKIDNMSAKELLLAQHRAAIESFKELIDMEFEVKQLITNDKNGKLHKKKELPNNGILDLSWEQKKINRFLRSFDVGAFCDIEYPKVEVNGVFLEIESYEMNSDVITLNFTNGERLNLKGLK</sequence>
<gene>
    <name evidence="5" type="ORF">CVIC8964_0279</name>
</gene>
<dbReference type="SUPFAM" id="SSF53328">
    <property type="entry name" value="Formyltransferase"/>
    <property type="match status" value="1"/>
</dbReference>
<organism evidence="5 6">
    <name type="scientific">Campylobacter vicugnae</name>
    <dbReference type="NCBI Taxonomy" id="1660076"/>
    <lineage>
        <taxon>Bacteria</taxon>
        <taxon>Pseudomonadati</taxon>
        <taxon>Campylobacterota</taxon>
        <taxon>Epsilonproteobacteria</taxon>
        <taxon>Campylobacterales</taxon>
        <taxon>Campylobacteraceae</taxon>
        <taxon>Campylobacter</taxon>
    </lineage>
</organism>
<dbReference type="InterPro" id="IPR042099">
    <property type="entry name" value="ANL_N_sf"/>
</dbReference>
<dbReference type="Gene3D" id="3.40.50.12230">
    <property type="match status" value="1"/>
</dbReference>
<name>A0A1X9SZV9_9BACT</name>
<dbReference type="InterPro" id="IPR002376">
    <property type="entry name" value="Formyl_transf_N"/>
</dbReference>
<feature type="domain" description="Formyl transferase N-terminal" evidence="4">
    <location>
        <begin position="544"/>
        <end position="631"/>
    </location>
</feature>
<evidence type="ECO:0000259" key="4">
    <source>
        <dbReference type="Pfam" id="PF00551"/>
    </source>
</evidence>
<protein>
    <submittedName>
        <fullName evidence="5">AMP-forming adenylation domain superfamily protein, putative D-alanine:D-alanyl carrier protein ligase</fullName>
    </submittedName>
</protein>
<dbReference type="Proteomes" id="UP000194265">
    <property type="component" value="Chromosome"/>
</dbReference>
<keyword evidence="2" id="KW-0597">Phosphoprotein</keyword>
<dbReference type="InterPro" id="IPR020845">
    <property type="entry name" value="AMP-binding_CS"/>
</dbReference>
<accession>A0A1X9SZV9</accession>
<keyword evidence="1" id="KW-0596">Phosphopantetheine</keyword>
<dbReference type="PROSITE" id="PS00455">
    <property type="entry name" value="AMP_BINDING"/>
    <property type="match status" value="1"/>
</dbReference>
<dbReference type="Gene3D" id="3.30.300.30">
    <property type="match status" value="1"/>
</dbReference>
<dbReference type="PANTHER" id="PTHR44845:SF7">
    <property type="entry name" value="PLIPASTATIN SYNTHASE SUBUNIT D"/>
    <property type="match status" value="1"/>
</dbReference>
<keyword evidence="5" id="KW-0436">Ligase</keyword>
<evidence type="ECO:0000256" key="1">
    <source>
        <dbReference type="ARBA" id="ARBA00022450"/>
    </source>
</evidence>
<proteinExistence type="predicted"/>
<dbReference type="GO" id="GO:0016874">
    <property type="term" value="F:ligase activity"/>
    <property type="evidence" value="ECO:0007669"/>
    <property type="project" value="UniProtKB-KW"/>
</dbReference>
<dbReference type="InterPro" id="IPR036477">
    <property type="entry name" value="Formyl_transf_N_sf"/>
</dbReference>
<evidence type="ECO:0000259" key="3">
    <source>
        <dbReference type="Pfam" id="PF00501"/>
    </source>
</evidence>